<comment type="caution">
    <text evidence="2">The sequence shown here is derived from an EMBL/GenBank/DDBJ whole genome shotgun (WGS) entry which is preliminary data.</text>
</comment>
<name>A0AAN7XLE8_ELEMC</name>
<evidence type="ECO:0000256" key="1">
    <source>
        <dbReference type="SAM" id="MobiDB-lite"/>
    </source>
</evidence>
<evidence type="ECO:0000313" key="2">
    <source>
        <dbReference type="EMBL" id="KAK5862944.1"/>
    </source>
</evidence>
<keyword evidence="3" id="KW-1185">Reference proteome</keyword>
<reference evidence="2 3" key="1">
    <citation type="journal article" date="2023" name="Genes (Basel)">
        <title>Chromosome-Level Genome Assembly and Circadian Gene Repertoire of the Patagonia Blennie Eleginops maclovinus-The Closest Ancestral Proxy of Antarctic Cryonotothenioids.</title>
        <authorList>
            <person name="Cheng C.C."/>
            <person name="Rivera-Colon A.G."/>
            <person name="Minhas B.F."/>
            <person name="Wilson L."/>
            <person name="Rayamajhi N."/>
            <person name="Vargas-Chacoff L."/>
            <person name="Catchen J.M."/>
        </authorList>
    </citation>
    <scope>NUCLEOTIDE SEQUENCE [LARGE SCALE GENOMIC DNA]</scope>
    <source>
        <strain evidence="2">JMC-PN-2008</strain>
    </source>
</reference>
<feature type="region of interest" description="Disordered" evidence="1">
    <location>
        <begin position="1"/>
        <end position="20"/>
    </location>
</feature>
<organism evidence="2 3">
    <name type="scientific">Eleginops maclovinus</name>
    <name type="common">Patagonian blennie</name>
    <name type="synonym">Eleginus maclovinus</name>
    <dbReference type="NCBI Taxonomy" id="56733"/>
    <lineage>
        <taxon>Eukaryota</taxon>
        <taxon>Metazoa</taxon>
        <taxon>Chordata</taxon>
        <taxon>Craniata</taxon>
        <taxon>Vertebrata</taxon>
        <taxon>Euteleostomi</taxon>
        <taxon>Actinopterygii</taxon>
        <taxon>Neopterygii</taxon>
        <taxon>Teleostei</taxon>
        <taxon>Neoteleostei</taxon>
        <taxon>Acanthomorphata</taxon>
        <taxon>Eupercaria</taxon>
        <taxon>Perciformes</taxon>
        <taxon>Notothenioidei</taxon>
        <taxon>Eleginopidae</taxon>
        <taxon>Eleginops</taxon>
    </lineage>
</organism>
<reference evidence="2 3" key="2">
    <citation type="journal article" date="2023" name="Mol. Biol. Evol.">
        <title>Genomics of Secondarily Temperate Adaptation in the Only Non-Antarctic Icefish.</title>
        <authorList>
            <person name="Rivera-Colon A.G."/>
            <person name="Rayamajhi N."/>
            <person name="Minhas B.F."/>
            <person name="Madrigal G."/>
            <person name="Bilyk K.T."/>
            <person name="Yoon V."/>
            <person name="Hune M."/>
            <person name="Gregory S."/>
            <person name="Cheng C.H.C."/>
            <person name="Catchen J.M."/>
        </authorList>
    </citation>
    <scope>NUCLEOTIDE SEQUENCE [LARGE SCALE GENOMIC DNA]</scope>
    <source>
        <strain evidence="2">JMC-PN-2008</strain>
    </source>
</reference>
<sequence length="96" mass="9879">MTRINNPAEPTGRPPTHQVSTLETALINPPPLPLSLLTATQGDSSPVTPSLCHTAPALFDPAPALPDPAQALPDPVQALPIPAFPHPSTVSLDRGG</sequence>
<dbReference type="Proteomes" id="UP001346869">
    <property type="component" value="Unassembled WGS sequence"/>
</dbReference>
<protein>
    <submittedName>
        <fullName evidence="2">Uncharacterized protein</fullName>
    </submittedName>
</protein>
<dbReference type="EMBL" id="JAUZQC010000011">
    <property type="protein sequence ID" value="KAK5862944.1"/>
    <property type="molecule type" value="Genomic_DNA"/>
</dbReference>
<proteinExistence type="predicted"/>
<accession>A0AAN7XLE8</accession>
<evidence type="ECO:0000313" key="3">
    <source>
        <dbReference type="Proteomes" id="UP001346869"/>
    </source>
</evidence>
<gene>
    <name evidence="2" type="ORF">PBY51_000009</name>
</gene>
<dbReference type="AlphaFoldDB" id="A0AAN7XLE8"/>